<dbReference type="OrthoDB" id="7626141at2"/>
<dbReference type="GO" id="GO:1990281">
    <property type="term" value="C:efflux pump complex"/>
    <property type="evidence" value="ECO:0007669"/>
    <property type="project" value="TreeGrafter"/>
</dbReference>
<sequence>MKFLRRSLVGLFLLSVTVALLALAGQTIVAAVEERLNAEPQSFPSRERVLTVNVVPYEPGTVTPVLQVFGELRSQRTLDMRASVGGRIVEVADTFVDGGRVRAGDVLVRIDPTDAESALARSRADLQDAEAELRDAERAIVLARDELSAAEEQVTLRERALERQQDLADRGVATAAALEEAELAVSSARASVLSRRQAVATAEARIDQAATRLARIEIDMAEAERALADTEIEAAFDGVLSEVSVVEGGRVAANELLARLIDPDRLEVSFRVSTAQYARLLDEEGDLRPAPVTATLDVSGVDLTATGRLSRVSAAVPEGQTGRLIFARLDEAPGFRPGDFVTVAVEEPPLDAVARLPATAVASDGTVLVVGAEERLDLRPVEVLRRQGDEVILRGEGLAGDLVVAERSPLLGLGIKVRPLLPGGADAAPEAPETVQLDPDRRARLVAFVQGSPMPDEAKTRILSQLEGEDVPAEIVARLESRMGS</sequence>
<dbReference type="AlphaFoldDB" id="A0A3N2R4Z9"/>
<proteinExistence type="predicted"/>
<dbReference type="Proteomes" id="UP000268016">
    <property type="component" value="Unassembled WGS sequence"/>
</dbReference>
<dbReference type="PANTHER" id="PTHR30469:SF15">
    <property type="entry name" value="HLYD FAMILY OF SECRETION PROTEINS"/>
    <property type="match status" value="1"/>
</dbReference>
<keyword evidence="1" id="KW-0175">Coiled coil</keyword>
<evidence type="ECO:0000313" key="2">
    <source>
        <dbReference type="EMBL" id="ROU02570.1"/>
    </source>
</evidence>
<dbReference type="EMBL" id="RDRB01000004">
    <property type="protein sequence ID" value="ROU02570.1"/>
    <property type="molecule type" value="Genomic_DNA"/>
</dbReference>
<protein>
    <submittedName>
        <fullName evidence="2">HlyD family efflux transporter periplasmic adaptor subunit</fullName>
    </submittedName>
</protein>
<feature type="coiled-coil region" evidence="1">
    <location>
        <begin position="199"/>
        <end position="233"/>
    </location>
</feature>
<feature type="coiled-coil region" evidence="1">
    <location>
        <begin position="119"/>
        <end position="153"/>
    </location>
</feature>
<keyword evidence="3" id="KW-1185">Reference proteome</keyword>
<dbReference type="Gene3D" id="2.40.420.20">
    <property type="match status" value="1"/>
</dbReference>
<organism evidence="2 3">
    <name type="scientific">Histidinibacterium lentulum</name>
    <dbReference type="NCBI Taxonomy" id="2480588"/>
    <lineage>
        <taxon>Bacteria</taxon>
        <taxon>Pseudomonadati</taxon>
        <taxon>Pseudomonadota</taxon>
        <taxon>Alphaproteobacteria</taxon>
        <taxon>Rhodobacterales</taxon>
        <taxon>Paracoccaceae</taxon>
        <taxon>Histidinibacterium</taxon>
    </lineage>
</organism>
<dbReference type="Gene3D" id="1.10.287.470">
    <property type="entry name" value="Helix hairpin bin"/>
    <property type="match status" value="1"/>
</dbReference>
<evidence type="ECO:0000256" key="1">
    <source>
        <dbReference type="SAM" id="Coils"/>
    </source>
</evidence>
<dbReference type="Gene3D" id="2.40.30.170">
    <property type="match status" value="1"/>
</dbReference>
<dbReference type="Gene3D" id="2.40.50.100">
    <property type="match status" value="1"/>
</dbReference>
<accession>A0A3N2R4Z9</accession>
<name>A0A3N2R4Z9_9RHOB</name>
<reference evidence="2 3" key="1">
    <citation type="submission" date="2018-10" db="EMBL/GenBank/DDBJ databases">
        <title>Histidinibacterium lentulum gen. nov., sp. nov., a marine bacterium from the culture broth of Picochlorum sp. 122.</title>
        <authorList>
            <person name="Wang G."/>
        </authorList>
    </citation>
    <scope>NUCLEOTIDE SEQUENCE [LARGE SCALE GENOMIC DNA]</scope>
    <source>
        <strain evidence="2 3">B17</strain>
    </source>
</reference>
<dbReference type="SUPFAM" id="SSF111369">
    <property type="entry name" value="HlyD-like secretion proteins"/>
    <property type="match status" value="1"/>
</dbReference>
<evidence type="ECO:0000313" key="3">
    <source>
        <dbReference type="Proteomes" id="UP000268016"/>
    </source>
</evidence>
<comment type="caution">
    <text evidence="2">The sequence shown here is derived from an EMBL/GenBank/DDBJ whole genome shotgun (WGS) entry which is preliminary data.</text>
</comment>
<dbReference type="PANTHER" id="PTHR30469">
    <property type="entry name" value="MULTIDRUG RESISTANCE PROTEIN MDTA"/>
    <property type="match status" value="1"/>
</dbReference>
<dbReference type="GO" id="GO:0015562">
    <property type="term" value="F:efflux transmembrane transporter activity"/>
    <property type="evidence" value="ECO:0007669"/>
    <property type="project" value="TreeGrafter"/>
</dbReference>
<dbReference type="RefSeq" id="WP_123642093.1">
    <property type="nucleotide sequence ID" value="NZ_ML119084.1"/>
</dbReference>
<gene>
    <name evidence="2" type="ORF">EAT49_09570</name>
</gene>